<dbReference type="EMBL" id="CP099468">
    <property type="protein sequence ID" value="USQ85191.1"/>
    <property type="molecule type" value="Genomic_DNA"/>
</dbReference>
<dbReference type="InterPro" id="IPR036749">
    <property type="entry name" value="Expansin_CBD_sf"/>
</dbReference>
<gene>
    <name evidence="5" type="ORF">NFX46_16185</name>
</gene>
<dbReference type="SUPFAM" id="SSF50685">
    <property type="entry name" value="Barwin-like endoglucanases"/>
    <property type="match status" value="1"/>
</dbReference>
<feature type="transmembrane region" description="Helical" evidence="3">
    <location>
        <begin position="21"/>
        <end position="46"/>
    </location>
</feature>
<dbReference type="InterPro" id="IPR051477">
    <property type="entry name" value="Expansin_CellWall"/>
</dbReference>
<feature type="region of interest" description="Disordered" evidence="2">
    <location>
        <begin position="1"/>
        <end position="21"/>
    </location>
</feature>
<dbReference type="Gene3D" id="2.60.40.760">
    <property type="entry name" value="Expansin, cellulose-binding-like domain"/>
    <property type="match status" value="1"/>
</dbReference>
<dbReference type="RefSeq" id="WP_252549973.1">
    <property type="nucleotide sequence ID" value="NZ_CP099468.1"/>
</dbReference>
<evidence type="ECO:0000256" key="3">
    <source>
        <dbReference type="SAM" id="Phobius"/>
    </source>
</evidence>
<keyword evidence="6" id="KW-1185">Reference proteome</keyword>
<keyword evidence="1" id="KW-0732">Signal</keyword>
<dbReference type="Pfam" id="PF03330">
    <property type="entry name" value="DPBB_1"/>
    <property type="match status" value="1"/>
</dbReference>
<dbReference type="InterPro" id="IPR036908">
    <property type="entry name" value="RlpA-like_sf"/>
</dbReference>
<protein>
    <recommendedName>
        <fullName evidence="4">RlpA-like protein double-psi beta-barrel domain-containing protein</fullName>
    </recommendedName>
</protein>
<evidence type="ECO:0000256" key="1">
    <source>
        <dbReference type="ARBA" id="ARBA00022729"/>
    </source>
</evidence>
<evidence type="ECO:0000259" key="4">
    <source>
        <dbReference type="Pfam" id="PF03330"/>
    </source>
</evidence>
<evidence type="ECO:0000313" key="5">
    <source>
        <dbReference type="EMBL" id="USQ85191.1"/>
    </source>
</evidence>
<feature type="domain" description="RlpA-like protein double-psi beta-barrel" evidence="4">
    <location>
        <begin position="170"/>
        <end position="226"/>
    </location>
</feature>
<feature type="compositionally biased region" description="Low complexity" evidence="2">
    <location>
        <begin position="55"/>
        <end position="124"/>
    </location>
</feature>
<keyword evidence="3" id="KW-0812">Transmembrane</keyword>
<dbReference type="PANTHER" id="PTHR31836:SF21">
    <property type="entry name" value="EXPANSIN-LIKE PROTEIN 7"/>
    <property type="match status" value="1"/>
</dbReference>
<dbReference type="PANTHER" id="PTHR31836">
    <property type="match status" value="1"/>
</dbReference>
<proteinExistence type="predicted"/>
<sequence length="328" mass="34188">MKVTRHAASHRRRTRTSTRTSTRGLWTTAIAALVATGVLLCLLMGLRPDGGGDPGRTVAAPAADAPSSTAPPTAPRSTSPSPSLSSAPPTATPGARPSKPSEATPVASASASKPARAVAAEAPQAGRIRPGVTYRGLATHYDAGDGDGACLFGPSDGLMIAAMNHTDYETSKACGAYLRVRAASGASVTVKVTNECPLPCAPGQLDLSKQAFAKLGALSAGELSITWTLLSPSTADTVAIRYKTGSTRYWCGIQVVGHRNPVARLEVRADGTWRPLPRAEFNYFLSEQGTGCGGALRITDIHGEQLRLDDIPVRADVLQPTGVQFRQH</sequence>
<dbReference type="Proteomes" id="UP001056374">
    <property type="component" value="Chromosome"/>
</dbReference>
<dbReference type="NCBIfam" id="NF041144">
    <property type="entry name" value="expansin_EXLX1"/>
    <property type="match status" value="1"/>
</dbReference>
<reference evidence="5" key="1">
    <citation type="submission" date="2022-06" db="EMBL/GenBank/DDBJ databases">
        <title>Complete genome sequence of soil microorganisms Streptomyces sp. Qhu-M197 isolated from Alpine meadows habitats on the Tibetan Plateau.</title>
        <authorList>
            <person name="Zhang B."/>
            <person name="Xiang X."/>
            <person name="Fan J."/>
        </authorList>
    </citation>
    <scope>NUCLEOTIDE SEQUENCE</scope>
    <source>
        <strain evidence="5">Qhu-M197</strain>
    </source>
</reference>
<dbReference type="CDD" id="cd22272">
    <property type="entry name" value="DPBB_EXLX1-like"/>
    <property type="match status" value="1"/>
</dbReference>
<dbReference type="InterPro" id="IPR009009">
    <property type="entry name" value="RlpA-like_DPBB"/>
</dbReference>
<keyword evidence="3" id="KW-1133">Transmembrane helix</keyword>
<name>A0ABY4Z8C4_9ACTN</name>
<evidence type="ECO:0000313" key="6">
    <source>
        <dbReference type="Proteomes" id="UP001056374"/>
    </source>
</evidence>
<evidence type="ECO:0000256" key="2">
    <source>
        <dbReference type="SAM" id="MobiDB-lite"/>
    </source>
</evidence>
<dbReference type="Gene3D" id="2.40.40.10">
    <property type="entry name" value="RlpA-like domain"/>
    <property type="match status" value="1"/>
</dbReference>
<feature type="compositionally biased region" description="Basic residues" evidence="2">
    <location>
        <begin position="1"/>
        <end position="16"/>
    </location>
</feature>
<keyword evidence="3" id="KW-0472">Membrane</keyword>
<feature type="region of interest" description="Disordered" evidence="2">
    <location>
        <begin position="53"/>
        <end position="124"/>
    </location>
</feature>
<accession>A0ABY4Z8C4</accession>
<organism evidence="5 6">
    <name type="scientific">Streptomyces phaeoluteigriseus</name>
    <dbReference type="NCBI Taxonomy" id="114686"/>
    <lineage>
        <taxon>Bacteria</taxon>
        <taxon>Bacillati</taxon>
        <taxon>Actinomycetota</taxon>
        <taxon>Actinomycetes</taxon>
        <taxon>Kitasatosporales</taxon>
        <taxon>Streptomycetaceae</taxon>
        <taxon>Streptomyces</taxon>
        <taxon>Streptomyces aurantiacus group</taxon>
    </lineage>
</organism>
<dbReference type="InterPro" id="IPR049818">
    <property type="entry name" value="Expansin_EXLX1-like"/>
</dbReference>